<dbReference type="Gene3D" id="3.40.250.10">
    <property type="entry name" value="Rhodanese-like domain"/>
    <property type="match status" value="1"/>
</dbReference>
<dbReference type="PANTHER" id="PTHR43031">
    <property type="entry name" value="FAD-DEPENDENT OXIDOREDUCTASE"/>
    <property type="match status" value="1"/>
</dbReference>
<dbReference type="Pfam" id="PF00581">
    <property type="entry name" value="Rhodanese"/>
    <property type="match status" value="1"/>
</dbReference>
<sequence length="112" mass="12644">MTDTTVPEISPTELKVRIDADDVPVLIDVREAHEADIADLPELGQVCIPMPEFPSRVDELDRDAEMVLYCRSGSRSEWAVRVLMHEGFEKIFNLKGGMLGWRNEVDPDSPAY</sequence>
<feature type="domain" description="Rhodanese" evidence="1">
    <location>
        <begin position="20"/>
        <end position="110"/>
    </location>
</feature>
<dbReference type="SMART" id="SM00450">
    <property type="entry name" value="RHOD"/>
    <property type="match status" value="1"/>
</dbReference>
<dbReference type="PANTHER" id="PTHR43031:SF1">
    <property type="entry name" value="PYRIDINE NUCLEOTIDE-DISULPHIDE OXIDOREDUCTASE"/>
    <property type="match status" value="1"/>
</dbReference>
<dbReference type="InterPro" id="IPR001763">
    <property type="entry name" value="Rhodanese-like_dom"/>
</dbReference>
<accession>A0A381WP62</accession>
<name>A0A381WP62_9ZZZZ</name>
<dbReference type="EMBL" id="UINC01012375">
    <property type="protein sequence ID" value="SVA54081.1"/>
    <property type="molecule type" value="Genomic_DNA"/>
</dbReference>
<evidence type="ECO:0000313" key="2">
    <source>
        <dbReference type="EMBL" id="SVA54081.1"/>
    </source>
</evidence>
<gene>
    <name evidence="2" type="ORF">METZ01_LOCUS106935</name>
</gene>
<evidence type="ECO:0000259" key="1">
    <source>
        <dbReference type="PROSITE" id="PS50206"/>
    </source>
</evidence>
<dbReference type="PROSITE" id="PS50206">
    <property type="entry name" value="RHODANESE_3"/>
    <property type="match status" value="1"/>
</dbReference>
<dbReference type="InterPro" id="IPR050229">
    <property type="entry name" value="GlpE_sulfurtransferase"/>
</dbReference>
<organism evidence="2">
    <name type="scientific">marine metagenome</name>
    <dbReference type="NCBI Taxonomy" id="408172"/>
    <lineage>
        <taxon>unclassified sequences</taxon>
        <taxon>metagenomes</taxon>
        <taxon>ecological metagenomes</taxon>
    </lineage>
</organism>
<reference evidence="2" key="1">
    <citation type="submission" date="2018-05" db="EMBL/GenBank/DDBJ databases">
        <authorList>
            <person name="Lanie J.A."/>
            <person name="Ng W.-L."/>
            <person name="Kazmierczak K.M."/>
            <person name="Andrzejewski T.M."/>
            <person name="Davidsen T.M."/>
            <person name="Wayne K.J."/>
            <person name="Tettelin H."/>
            <person name="Glass J.I."/>
            <person name="Rusch D."/>
            <person name="Podicherti R."/>
            <person name="Tsui H.-C.T."/>
            <person name="Winkler M.E."/>
        </authorList>
    </citation>
    <scope>NUCLEOTIDE SEQUENCE</scope>
</reference>
<dbReference type="SUPFAM" id="SSF52821">
    <property type="entry name" value="Rhodanese/Cell cycle control phosphatase"/>
    <property type="match status" value="1"/>
</dbReference>
<dbReference type="CDD" id="cd00158">
    <property type="entry name" value="RHOD"/>
    <property type="match status" value="1"/>
</dbReference>
<protein>
    <recommendedName>
        <fullName evidence="1">Rhodanese domain-containing protein</fullName>
    </recommendedName>
</protein>
<dbReference type="InterPro" id="IPR036873">
    <property type="entry name" value="Rhodanese-like_dom_sf"/>
</dbReference>
<proteinExistence type="predicted"/>
<dbReference type="AlphaFoldDB" id="A0A381WP62"/>